<dbReference type="EMBL" id="BLAH01000017">
    <property type="protein sequence ID" value="GES35327.1"/>
    <property type="molecule type" value="Genomic_DNA"/>
</dbReference>
<accession>A0ABQ0YFR0</accession>
<protein>
    <recommendedName>
        <fullName evidence="3">Secreted protein</fullName>
    </recommendedName>
</protein>
<organism evidence="1 2">
    <name type="scientific">Rhodococcus aetherivorans</name>
    <dbReference type="NCBI Taxonomy" id="191292"/>
    <lineage>
        <taxon>Bacteria</taxon>
        <taxon>Bacillati</taxon>
        <taxon>Actinomycetota</taxon>
        <taxon>Actinomycetes</taxon>
        <taxon>Mycobacteriales</taxon>
        <taxon>Nocardiaceae</taxon>
        <taxon>Rhodococcus</taxon>
    </lineage>
</organism>
<evidence type="ECO:0000313" key="1">
    <source>
        <dbReference type="EMBL" id="GES35327.1"/>
    </source>
</evidence>
<keyword evidence="2" id="KW-1185">Reference proteome</keyword>
<dbReference type="Proteomes" id="UP000325466">
    <property type="component" value="Unassembled WGS sequence"/>
</dbReference>
<reference evidence="1 2" key="1">
    <citation type="journal article" date="2018" name="Biodegradation">
        <title>1,4-Dioxane degradation characteristics of Rhodococcus aetherivorans JCM 14343.</title>
        <authorList>
            <person name="Inoue D."/>
            <person name="Tsunoda T."/>
            <person name="Yamamoto N."/>
            <person name="Ike M."/>
            <person name="Sei K."/>
        </authorList>
    </citation>
    <scope>NUCLEOTIDE SEQUENCE [LARGE SCALE GENOMIC DNA]</scope>
    <source>
        <strain evidence="1 2">JCM 14343</strain>
    </source>
</reference>
<name>A0ABQ0YFR0_9NOCA</name>
<proteinExistence type="predicted"/>
<gene>
    <name evidence="1" type="ORF">RAJCM14343_0574</name>
</gene>
<dbReference type="RefSeq" id="WP_006939455.1">
    <property type="nucleotide sequence ID" value="NZ_JAWLKG010000002.1"/>
</dbReference>
<evidence type="ECO:0008006" key="3">
    <source>
        <dbReference type="Google" id="ProtNLM"/>
    </source>
</evidence>
<sequence>MAAPDRSTAEPDPATAVRGRRRTAVLVGLLAAAHALLTPATSAAQEPVGSCAWQFRSDSTVLDIAFPDVDATYWVLPYALAPGDSIELHGTYPAARYFSLNTYGTNFDTVDTLRDAQIAPDPGSGNPFADAAAEGLPASARRWSATVVTGPADHARNEIGALPTGGSPTAPAGFLIVRVYVPDDPASPTGGVPLPDVTLHQGGRAVPVPTCSSDFDPADYGSGPVERAAEAAVDRIVEGAASGAFPGNNPEATFVSPATTSGLFPNGDNKYIGSVLTYQPGRILVVRGKAPTFPDTRAGEPVTTPGRQVRYWSMCQNDQVTPYPVVACAADFETATDAEGWFTYVVAAPQDVPARATADPTVTVLPWGSTEVPKKTLLYRNMLPADAFYPQSVQAAQGGDPAATMGPYYPRAAYCDTATFEAGGYAACLP</sequence>
<comment type="caution">
    <text evidence="1">The sequence shown here is derived from an EMBL/GenBank/DDBJ whole genome shotgun (WGS) entry which is preliminary data.</text>
</comment>
<evidence type="ECO:0000313" key="2">
    <source>
        <dbReference type="Proteomes" id="UP000325466"/>
    </source>
</evidence>